<comment type="caution">
    <text evidence="1">The sequence shown here is derived from an EMBL/GenBank/DDBJ whole genome shotgun (WGS) entry which is preliminary data.</text>
</comment>
<name>A0ACB0ZP90_MELEN</name>
<dbReference type="EMBL" id="CAVMJV010000042">
    <property type="protein sequence ID" value="CAK5080735.1"/>
    <property type="molecule type" value="Genomic_DNA"/>
</dbReference>
<evidence type="ECO:0000313" key="1">
    <source>
        <dbReference type="EMBL" id="CAK5080735.1"/>
    </source>
</evidence>
<keyword evidence="2" id="KW-1185">Reference proteome</keyword>
<sequence>MVFCCCSGSCCSINCCEDKNGHSIPRLTKIEEKNLSMEEQLILAIKRSSLRSIVNCYIRGVNADAVIDPSNGENPLHLAVRTNLIAVLLLYANEQMLTGRNNNGDQPLQLAGSYSSRIRKCIQLFIDIHCKKDKEDSDDEGENEEEKLPNNDERTKPPILLSLDGGGIKELVLIRVLLIIERNLGKDLWPLIDWVAGMISTINPVVLERILIQTLSTDFISSIEKPKLLLTSAKMNIAPPSLVLFRSYQLPEELTKGEDKMEEMGYVDRNVTTIWKAARCSR</sequence>
<accession>A0ACB0ZP90</accession>
<gene>
    <name evidence="1" type="ORF">MENTE1834_LOCUS27922</name>
</gene>
<proteinExistence type="predicted"/>
<organism evidence="1 2">
    <name type="scientific">Meloidogyne enterolobii</name>
    <name type="common">Root-knot nematode worm</name>
    <name type="synonym">Meloidogyne mayaguensis</name>
    <dbReference type="NCBI Taxonomy" id="390850"/>
    <lineage>
        <taxon>Eukaryota</taxon>
        <taxon>Metazoa</taxon>
        <taxon>Ecdysozoa</taxon>
        <taxon>Nematoda</taxon>
        <taxon>Chromadorea</taxon>
        <taxon>Rhabditida</taxon>
        <taxon>Tylenchina</taxon>
        <taxon>Tylenchomorpha</taxon>
        <taxon>Tylenchoidea</taxon>
        <taxon>Meloidogynidae</taxon>
        <taxon>Meloidogyninae</taxon>
        <taxon>Meloidogyne</taxon>
    </lineage>
</organism>
<protein>
    <submittedName>
        <fullName evidence="1">Uncharacterized protein</fullName>
    </submittedName>
</protein>
<evidence type="ECO:0000313" key="2">
    <source>
        <dbReference type="Proteomes" id="UP001497535"/>
    </source>
</evidence>
<dbReference type="Proteomes" id="UP001497535">
    <property type="component" value="Unassembled WGS sequence"/>
</dbReference>
<reference evidence="1" key="1">
    <citation type="submission" date="2023-11" db="EMBL/GenBank/DDBJ databases">
        <authorList>
            <person name="Poullet M."/>
        </authorList>
    </citation>
    <scope>NUCLEOTIDE SEQUENCE</scope>
    <source>
        <strain evidence="1">E1834</strain>
    </source>
</reference>